<dbReference type="GO" id="GO:0005829">
    <property type="term" value="C:cytosol"/>
    <property type="evidence" value="ECO:0007669"/>
    <property type="project" value="TreeGrafter"/>
</dbReference>
<gene>
    <name evidence="6" type="ORF">HNP48_006593</name>
</gene>
<sequence>MHFTFRQAEAFLAVADTGSFTRAAELLHLSPSAVSQLVTELEGALGYTVLDRNTRKVVLSAAGRALIPAVEALSRQFALTKTAALDIRDQAAGVVRVAAPLVVASVMLPRLMADYAKKRPKVVMRLIDCPVEALVDRVATRDVDLAIGPDRPVGPEVERVVLYPSPWVVWCAPQHPFARKKSLTWNDLASARLVAAGRDHEIHLSTIFRQLPSPLRVAPSQVVDNVSSALGLAAAGLCYTITPAYVQALALPLGLVMREITDPTVQREMSLFRPADRTLSPAAAGFGAHVIAALSGPAR</sequence>
<keyword evidence="2" id="KW-0805">Transcription regulation</keyword>
<comment type="similarity">
    <text evidence="1">Belongs to the LysR transcriptional regulatory family.</text>
</comment>
<evidence type="ECO:0000259" key="5">
    <source>
        <dbReference type="PROSITE" id="PS50931"/>
    </source>
</evidence>
<evidence type="ECO:0000313" key="7">
    <source>
        <dbReference type="Proteomes" id="UP000575083"/>
    </source>
</evidence>
<keyword evidence="3 6" id="KW-0238">DNA-binding</keyword>
<dbReference type="PANTHER" id="PTHR30419">
    <property type="entry name" value="HTH-TYPE TRANSCRIPTIONAL REGULATOR YBHD"/>
    <property type="match status" value="1"/>
</dbReference>
<protein>
    <submittedName>
        <fullName evidence="6">DNA-binding transcriptional LysR family regulator</fullName>
    </submittedName>
</protein>
<dbReference type="RefSeq" id="WP_184865307.1">
    <property type="nucleotide sequence ID" value="NZ_JACHLK010000024.1"/>
</dbReference>
<evidence type="ECO:0000256" key="1">
    <source>
        <dbReference type="ARBA" id="ARBA00009437"/>
    </source>
</evidence>
<organism evidence="6 7">
    <name type="scientific">Acidovorax soli</name>
    <dbReference type="NCBI Taxonomy" id="592050"/>
    <lineage>
        <taxon>Bacteria</taxon>
        <taxon>Pseudomonadati</taxon>
        <taxon>Pseudomonadota</taxon>
        <taxon>Betaproteobacteria</taxon>
        <taxon>Burkholderiales</taxon>
        <taxon>Comamonadaceae</taxon>
        <taxon>Acidovorax</taxon>
    </lineage>
</organism>
<dbReference type="GO" id="GO:0003677">
    <property type="term" value="F:DNA binding"/>
    <property type="evidence" value="ECO:0007669"/>
    <property type="project" value="UniProtKB-KW"/>
</dbReference>
<dbReference type="Pfam" id="PF03466">
    <property type="entry name" value="LysR_substrate"/>
    <property type="match status" value="1"/>
</dbReference>
<dbReference type="InterPro" id="IPR050950">
    <property type="entry name" value="HTH-type_LysR_regulators"/>
</dbReference>
<dbReference type="GO" id="GO:0003700">
    <property type="term" value="F:DNA-binding transcription factor activity"/>
    <property type="evidence" value="ECO:0007669"/>
    <property type="project" value="InterPro"/>
</dbReference>
<dbReference type="SUPFAM" id="SSF53850">
    <property type="entry name" value="Periplasmic binding protein-like II"/>
    <property type="match status" value="1"/>
</dbReference>
<dbReference type="InterPro" id="IPR005119">
    <property type="entry name" value="LysR_subst-bd"/>
</dbReference>
<evidence type="ECO:0000256" key="4">
    <source>
        <dbReference type="ARBA" id="ARBA00023163"/>
    </source>
</evidence>
<dbReference type="PANTHER" id="PTHR30419:SF30">
    <property type="entry name" value="LYSR FAMILY TRANSCRIPTIONAL REGULATOR"/>
    <property type="match status" value="1"/>
</dbReference>
<dbReference type="FunFam" id="1.10.10.10:FF:000001">
    <property type="entry name" value="LysR family transcriptional regulator"/>
    <property type="match status" value="1"/>
</dbReference>
<dbReference type="Gene3D" id="3.40.190.290">
    <property type="match status" value="1"/>
</dbReference>
<keyword evidence="7" id="KW-1185">Reference proteome</keyword>
<reference evidence="6 7" key="1">
    <citation type="submission" date="2020-08" db="EMBL/GenBank/DDBJ databases">
        <title>Functional genomics of gut bacteria from endangered species of beetles.</title>
        <authorList>
            <person name="Carlos-Shanley C."/>
        </authorList>
    </citation>
    <scope>NUCLEOTIDE SEQUENCE [LARGE SCALE GENOMIC DNA]</scope>
    <source>
        <strain evidence="6 7">S00198</strain>
    </source>
</reference>
<evidence type="ECO:0000256" key="2">
    <source>
        <dbReference type="ARBA" id="ARBA00023015"/>
    </source>
</evidence>
<proteinExistence type="inferred from homology"/>
<dbReference type="Pfam" id="PF00126">
    <property type="entry name" value="HTH_1"/>
    <property type="match status" value="1"/>
</dbReference>
<dbReference type="InterPro" id="IPR036390">
    <property type="entry name" value="WH_DNA-bd_sf"/>
</dbReference>
<evidence type="ECO:0000256" key="3">
    <source>
        <dbReference type="ARBA" id="ARBA00023125"/>
    </source>
</evidence>
<dbReference type="EMBL" id="JACHLK010000024">
    <property type="protein sequence ID" value="MBB6563867.1"/>
    <property type="molecule type" value="Genomic_DNA"/>
</dbReference>
<dbReference type="InterPro" id="IPR036388">
    <property type="entry name" value="WH-like_DNA-bd_sf"/>
</dbReference>
<dbReference type="Proteomes" id="UP000575083">
    <property type="component" value="Unassembled WGS sequence"/>
</dbReference>
<comment type="caution">
    <text evidence="6">The sequence shown here is derived from an EMBL/GenBank/DDBJ whole genome shotgun (WGS) entry which is preliminary data.</text>
</comment>
<accession>A0A7X0UCX0</accession>
<evidence type="ECO:0000313" key="6">
    <source>
        <dbReference type="EMBL" id="MBB6563867.1"/>
    </source>
</evidence>
<name>A0A7X0UCX0_9BURK</name>
<dbReference type="PROSITE" id="PS50931">
    <property type="entry name" value="HTH_LYSR"/>
    <property type="match status" value="1"/>
</dbReference>
<dbReference type="AlphaFoldDB" id="A0A7X0UCX0"/>
<feature type="domain" description="HTH lysR-type" evidence="5">
    <location>
        <begin position="3"/>
        <end position="60"/>
    </location>
</feature>
<dbReference type="InterPro" id="IPR000847">
    <property type="entry name" value="LysR_HTH_N"/>
</dbReference>
<dbReference type="Gene3D" id="1.10.10.10">
    <property type="entry name" value="Winged helix-like DNA-binding domain superfamily/Winged helix DNA-binding domain"/>
    <property type="match status" value="1"/>
</dbReference>
<keyword evidence="4" id="KW-0804">Transcription</keyword>
<dbReference type="SUPFAM" id="SSF46785">
    <property type="entry name" value="Winged helix' DNA-binding domain"/>
    <property type="match status" value="1"/>
</dbReference>